<dbReference type="RefSeq" id="WP_368804304.1">
    <property type="nucleotide sequence ID" value="NZ_JAZHFV010000006.1"/>
</dbReference>
<dbReference type="InterPro" id="IPR015424">
    <property type="entry name" value="PyrdxlP-dep_Trfase"/>
</dbReference>
<comment type="catalytic activity">
    <reaction evidence="6">
        <text>3-hydroxy-L-kynurenine + H2O = 3-hydroxyanthranilate + L-alanine + H(+)</text>
        <dbReference type="Rhea" id="RHEA:25143"/>
        <dbReference type="ChEBI" id="CHEBI:15377"/>
        <dbReference type="ChEBI" id="CHEBI:15378"/>
        <dbReference type="ChEBI" id="CHEBI:36559"/>
        <dbReference type="ChEBI" id="CHEBI:57972"/>
        <dbReference type="ChEBI" id="CHEBI:58125"/>
        <dbReference type="EC" id="3.7.1.3"/>
    </reaction>
</comment>
<evidence type="ECO:0000313" key="8">
    <source>
        <dbReference type="Proteomes" id="UP001559025"/>
    </source>
</evidence>
<feature type="binding site" evidence="4">
    <location>
        <position position="238"/>
    </location>
    <ligand>
        <name>pyridoxal 5'-phosphate</name>
        <dbReference type="ChEBI" id="CHEBI:597326"/>
    </ligand>
</feature>
<comment type="similarity">
    <text evidence="4 6">Belongs to the kynureninase family.</text>
</comment>
<evidence type="ECO:0000256" key="1">
    <source>
        <dbReference type="ARBA" id="ARBA00022642"/>
    </source>
</evidence>
<keyword evidence="1 4" id="KW-0662">Pyridine nucleotide biosynthesis</keyword>
<dbReference type="NCBIfam" id="TIGR01814">
    <property type="entry name" value="kynureninase"/>
    <property type="match status" value="1"/>
</dbReference>
<feature type="binding site" evidence="4">
    <location>
        <position position="216"/>
    </location>
    <ligand>
        <name>pyridoxal 5'-phosphate</name>
        <dbReference type="ChEBI" id="CHEBI:597326"/>
    </ligand>
</feature>
<feature type="binding site" evidence="4">
    <location>
        <position position="294"/>
    </location>
    <ligand>
        <name>pyridoxal 5'-phosphate</name>
        <dbReference type="ChEBI" id="CHEBI:597326"/>
    </ligand>
</feature>
<dbReference type="SUPFAM" id="SSF53383">
    <property type="entry name" value="PLP-dependent transferases"/>
    <property type="match status" value="1"/>
</dbReference>
<proteinExistence type="inferred from homology"/>
<keyword evidence="8" id="KW-1185">Reference proteome</keyword>
<dbReference type="PANTHER" id="PTHR14084:SF0">
    <property type="entry name" value="KYNURENINASE"/>
    <property type="match status" value="1"/>
</dbReference>
<feature type="modified residue" description="N6-(pyridoxal phosphate)lysine" evidence="4">
    <location>
        <position position="239"/>
    </location>
</feature>
<comment type="function">
    <text evidence="4 6">Catalyzes the cleavage of L-kynurenine (L-Kyn) and L-3-hydroxykynurenine (L-3OHKyn) into anthranilic acid (AA) and 3-hydroxyanthranilic acid (3-OHAA), respectively.</text>
</comment>
<dbReference type="PANTHER" id="PTHR14084">
    <property type="entry name" value="KYNURENINASE"/>
    <property type="match status" value="1"/>
</dbReference>
<comment type="caution">
    <text evidence="4">Lacks conserved residue(s) required for the propagation of feature annotation.</text>
</comment>
<comment type="cofactor">
    <cofactor evidence="4 6">
        <name>pyridoxal 5'-phosphate</name>
        <dbReference type="ChEBI" id="CHEBI:597326"/>
    </cofactor>
</comment>
<dbReference type="HAMAP" id="MF_01970">
    <property type="entry name" value="Kynureninase"/>
    <property type="match status" value="1"/>
</dbReference>
<dbReference type="InterPro" id="IPR010111">
    <property type="entry name" value="Kynureninase"/>
</dbReference>
<accession>A0ABV3WXF6</accession>
<dbReference type="EMBL" id="JAZHFV010000006">
    <property type="protein sequence ID" value="MEX4009381.1"/>
    <property type="molecule type" value="Genomic_DNA"/>
</dbReference>
<evidence type="ECO:0000256" key="2">
    <source>
        <dbReference type="ARBA" id="ARBA00022801"/>
    </source>
</evidence>
<comment type="pathway">
    <text evidence="4 6">Amino-acid degradation; L-kynurenine degradation; L-alanine and anthranilate from L-kynurenine: step 1/1.</text>
</comment>
<feature type="binding site" evidence="4">
    <location>
        <position position="112"/>
    </location>
    <ligand>
        <name>pyridoxal 5'-phosphate</name>
        <dbReference type="ChEBI" id="CHEBI:597326"/>
    </ligand>
</feature>
<name>A0ABV3WXF6_9HYPH</name>
<dbReference type="Pfam" id="PF22580">
    <property type="entry name" value="KYNU_C"/>
    <property type="match status" value="1"/>
</dbReference>
<evidence type="ECO:0000256" key="4">
    <source>
        <dbReference type="HAMAP-Rule" id="MF_01970"/>
    </source>
</evidence>
<evidence type="ECO:0000256" key="6">
    <source>
        <dbReference type="PIRNR" id="PIRNR038800"/>
    </source>
</evidence>
<comment type="caution">
    <text evidence="7">The sequence shown here is derived from an EMBL/GenBank/DDBJ whole genome shotgun (WGS) entry which is preliminary data.</text>
</comment>
<evidence type="ECO:0000313" key="7">
    <source>
        <dbReference type="EMBL" id="MEX4009381.1"/>
    </source>
</evidence>
<evidence type="ECO:0000256" key="5">
    <source>
        <dbReference type="NCBIfam" id="TIGR01814"/>
    </source>
</evidence>
<dbReference type="Proteomes" id="UP001559025">
    <property type="component" value="Unassembled WGS sequence"/>
</dbReference>
<dbReference type="Gene3D" id="3.40.640.10">
    <property type="entry name" value="Type I PLP-dependent aspartate aminotransferase-like (Major domain)"/>
    <property type="match status" value="1"/>
</dbReference>
<organism evidence="7 8">
    <name type="scientific">Neoaquamicrobium sediminum</name>
    <dbReference type="NCBI Taxonomy" id="1849104"/>
    <lineage>
        <taxon>Bacteria</taxon>
        <taxon>Pseudomonadati</taxon>
        <taxon>Pseudomonadota</taxon>
        <taxon>Alphaproteobacteria</taxon>
        <taxon>Hyphomicrobiales</taxon>
        <taxon>Phyllobacteriaceae</taxon>
        <taxon>Neoaquamicrobium</taxon>
    </lineage>
</organism>
<feature type="binding site" evidence="4">
    <location>
        <position position="268"/>
    </location>
    <ligand>
        <name>pyridoxal 5'-phosphate</name>
        <dbReference type="ChEBI" id="CHEBI:597326"/>
    </ligand>
</feature>
<feature type="binding site" evidence="4">
    <location>
        <position position="113"/>
    </location>
    <ligand>
        <name>pyridoxal 5'-phosphate</name>
        <dbReference type="ChEBI" id="CHEBI:597326"/>
    </ligand>
</feature>
<protein>
    <recommendedName>
        <fullName evidence="4 5">Kynureninase</fullName>
        <ecNumber evidence="4 5">3.7.1.3</ecNumber>
    </recommendedName>
    <alternativeName>
        <fullName evidence="4">L-kynurenine hydrolase</fullName>
    </alternativeName>
</protein>
<dbReference type="EC" id="3.7.1.3" evidence="4 5"/>
<sequence length="428" mass="46215">MSTTIDRVKAAREAASAGLDSARDMDRQDALAPMRGLFALPAGEIYLDGNSLGAMPASVGPAMAEALSEGWAKDLIRSWNGRNWHMLPVTVGDRLAPLMGAKAGEVLAADSTSVNLYKVFCAAMRLRPDRTGVISERNNFPTDIHILQGAIANVFPQATMALADDDDESVLSLLGPDTAVVCLSQVNYRTGRLRDMARVTRAIHDAGALVIWDLCHSLGALPIDLNGCNADFAVGCSYKYMNGGPGAPAWLFVASRHLASAGNPLTGWQGHAAPFAFEVDFAPSATIEKFRVGTPPVLSYLPLLESLAVFERTDMPALRAKSLKLTGYFMELADEKLARHGLKVITPRNEAERGSQVALTHDEGWPIMQALIACGVVGDFRAPNILRFGFTPLYVGFEDVWGAAATLEAIMESSLWREPRFAERKLVT</sequence>
<dbReference type="InterPro" id="IPR015421">
    <property type="entry name" value="PyrdxlP-dep_Trfase_major"/>
</dbReference>
<reference evidence="7 8" key="1">
    <citation type="submission" date="2024-01" db="EMBL/GenBank/DDBJ databases">
        <title>New evidence supports the origin of RcGTA from prophage.</title>
        <authorList>
            <person name="Xu Y."/>
            <person name="Liu B."/>
            <person name="Chen F."/>
        </authorList>
    </citation>
    <scope>NUCLEOTIDE SEQUENCE [LARGE SCALE GENOMIC DNA]</scope>
    <source>
        <strain evidence="7 8">CBW1107-2</strain>
    </source>
</reference>
<feature type="binding site" evidence="4">
    <location>
        <begin position="140"/>
        <end position="143"/>
    </location>
    <ligand>
        <name>pyridoxal 5'-phosphate</name>
        <dbReference type="ChEBI" id="CHEBI:597326"/>
    </ligand>
</feature>
<evidence type="ECO:0000256" key="3">
    <source>
        <dbReference type="ARBA" id="ARBA00022898"/>
    </source>
</evidence>
<comment type="pathway">
    <text evidence="4 6">Cofactor biosynthesis; NAD(+) biosynthesis; quinolinate from L-kynurenine: step 2/3.</text>
</comment>
<keyword evidence="3 4" id="KW-0663">Pyridoxal phosphate</keyword>
<dbReference type="InterPro" id="IPR015422">
    <property type="entry name" value="PyrdxlP-dep_Trfase_small"/>
</dbReference>
<dbReference type="PIRSF" id="PIRSF038800">
    <property type="entry name" value="KYNU"/>
    <property type="match status" value="1"/>
</dbReference>
<gene>
    <name evidence="4 7" type="primary">kynU</name>
    <name evidence="7" type="ORF">V1479_18875</name>
</gene>
<keyword evidence="2 4" id="KW-0378">Hydrolase</keyword>
<feature type="binding site" evidence="4">
    <location>
        <position position="213"/>
    </location>
    <ligand>
        <name>pyridoxal 5'-phosphate</name>
        <dbReference type="ChEBI" id="CHEBI:597326"/>
    </ligand>
</feature>
<comment type="catalytic activity">
    <reaction evidence="4 6">
        <text>L-kynurenine + H2O = anthranilate + L-alanine + H(+)</text>
        <dbReference type="Rhea" id="RHEA:16813"/>
        <dbReference type="ChEBI" id="CHEBI:15377"/>
        <dbReference type="ChEBI" id="CHEBI:15378"/>
        <dbReference type="ChEBI" id="CHEBI:16567"/>
        <dbReference type="ChEBI" id="CHEBI:57959"/>
        <dbReference type="ChEBI" id="CHEBI:57972"/>
        <dbReference type="EC" id="3.7.1.3"/>
    </reaction>
</comment>
<dbReference type="GO" id="GO:0030429">
    <property type="term" value="F:kynureninase activity"/>
    <property type="evidence" value="ECO:0007669"/>
    <property type="project" value="UniProtKB-EC"/>
</dbReference>
<dbReference type="Gene3D" id="3.90.1150.10">
    <property type="entry name" value="Aspartate Aminotransferase, domain 1"/>
    <property type="match status" value="1"/>
</dbReference>
<comment type="subunit">
    <text evidence="4 6">Homodimer.</text>
</comment>